<evidence type="ECO:0000256" key="7">
    <source>
        <dbReference type="ARBA" id="ARBA00022898"/>
    </source>
</evidence>
<comment type="catalytic activity">
    <reaction evidence="9">
        <text>L-isoleucine + 2-oxoglutarate = (S)-3-methyl-2-oxopentanoate + L-glutamate</text>
        <dbReference type="Rhea" id="RHEA:24801"/>
        <dbReference type="ChEBI" id="CHEBI:16810"/>
        <dbReference type="ChEBI" id="CHEBI:29985"/>
        <dbReference type="ChEBI" id="CHEBI:35146"/>
        <dbReference type="ChEBI" id="CHEBI:58045"/>
        <dbReference type="EC" id="2.6.1.42"/>
    </reaction>
</comment>
<evidence type="ECO:0000256" key="4">
    <source>
        <dbReference type="ARBA" id="ARBA00005072"/>
    </source>
</evidence>
<evidence type="ECO:0000313" key="13">
    <source>
        <dbReference type="EMBL" id="MBK1818163.1"/>
    </source>
</evidence>
<evidence type="ECO:0000256" key="1">
    <source>
        <dbReference type="ARBA" id="ARBA00001933"/>
    </source>
</evidence>
<dbReference type="Gene3D" id="3.30.470.10">
    <property type="match status" value="1"/>
</dbReference>
<dbReference type="InterPro" id="IPR001544">
    <property type="entry name" value="Aminotrans_IV"/>
</dbReference>
<dbReference type="InterPro" id="IPR043131">
    <property type="entry name" value="BCAT-like_N"/>
</dbReference>
<accession>A0A934R4C0</accession>
<evidence type="ECO:0000256" key="6">
    <source>
        <dbReference type="ARBA" id="ARBA00013053"/>
    </source>
</evidence>
<sequence length="278" mass="29957">MSEIWCNGGWLPAAGYPGSAQDRGAFLGLGLFETMLGLDGSLVFADRHVSRLRKSGERFGWLLDLPDLREIASELLLRNRLIEGKARLRLIVTAGSGLHNDLTPGADRLIWLSAFPGGEVPESIRLCLSPWPRNERSPLAGLKTACYAENMVALNHARQLGFEETVFLNTAGNLCETATANLFLVKDGALLTPSSDSGCLPGIGREVLLEIAGSHGIATDERTLGPEDLYEADEIFISSSTRGPVAVSRFEDRDLVAGPVTRALGIAYAEAVALDVRR</sequence>
<evidence type="ECO:0000256" key="11">
    <source>
        <dbReference type="RuleBase" id="RU004106"/>
    </source>
</evidence>
<dbReference type="InterPro" id="IPR018300">
    <property type="entry name" value="Aminotrans_IV_CS"/>
</dbReference>
<gene>
    <name evidence="13" type="ORF">JIN84_21245</name>
</gene>
<comment type="caution">
    <text evidence="13">The sequence shown here is derived from an EMBL/GenBank/DDBJ whole genome shotgun (WGS) entry which is preliminary data.</text>
</comment>
<dbReference type="Pfam" id="PF01063">
    <property type="entry name" value="Aminotran_4"/>
    <property type="match status" value="1"/>
</dbReference>
<dbReference type="RefSeq" id="WP_200353112.1">
    <property type="nucleotide sequence ID" value="NZ_BAABHZ010000002.1"/>
</dbReference>
<organism evidence="13 14">
    <name type="scientific">Luteolibacter yonseiensis</name>
    <dbReference type="NCBI Taxonomy" id="1144680"/>
    <lineage>
        <taxon>Bacteria</taxon>
        <taxon>Pseudomonadati</taxon>
        <taxon>Verrucomicrobiota</taxon>
        <taxon>Verrucomicrobiia</taxon>
        <taxon>Verrucomicrobiales</taxon>
        <taxon>Verrucomicrobiaceae</taxon>
        <taxon>Luteolibacter</taxon>
    </lineage>
</organism>
<comment type="catalytic activity">
    <reaction evidence="10">
        <text>L-leucine + 2-oxoglutarate = 4-methyl-2-oxopentanoate + L-glutamate</text>
        <dbReference type="Rhea" id="RHEA:18321"/>
        <dbReference type="ChEBI" id="CHEBI:16810"/>
        <dbReference type="ChEBI" id="CHEBI:17865"/>
        <dbReference type="ChEBI" id="CHEBI:29985"/>
        <dbReference type="ChEBI" id="CHEBI:57427"/>
        <dbReference type="EC" id="2.6.1.42"/>
    </reaction>
</comment>
<evidence type="ECO:0000256" key="8">
    <source>
        <dbReference type="ARBA" id="ARBA00048212"/>
    </source>
</evidence>
<dbReference type="InterPro" id="IPR036038">
    <property type="entry name" value="Aminotransferase-like"/>
</dbReference>
<comment type="cofactor">
    <cofactor evidence="1 12">
        <name>pyridoxal 5'-phosphate</name>
        <dbReference type="ChEBI" id="CHEBI:597326"/>
    </cofactor>
</comment>
<keyword evidence="13" id="KW-0808">Transferase</keyword>
<dbReference type="EMBL" id="JAENIK010000013">
    <property type="protein sequence ID" value="MBK1818163.1"/>
    <property type="molecule type" value="Genomic_DNA"/>
</dbReference>
<dbReference type="EC" id="2.6.1.42" evidence="6"/>
<dbReference type="GO" id="GO:0046394">
    <property type="term" value="P:carboxylic acid biosynthetic process"/>
    <property type="evidence" value="ECO:0007669"/>
    <property type="project" value="UniProtKB-ARBA"/>
</dbReference>
<evidence type="ECO:0000256" key="10">
    <source>
        <dbReference type="ARBA" id="ARBA00049229"/>
    </source>
</evidence>
<dbReference type="GO" id="GO:0008652">
    <property type="term" value="P:amino acid biosynthetic process"/>
    <property type="evidence" value="ECO:0007669"/>
    <property type="project" value="UniProtKB-ARBA"/>
</dbReference>
<dbReference type="GO" id="GO:0004084">
    <property type="term" value="F:branched-chain-amino-acid transaminase activity"/>
    <property type="evidence" value="ECO:0007669"/>
    <property type="project" value="UniProtKB-EC"/>
</dbReference>
<comment type="pathway">
    <text evidence="2">Amino-acid biosynthesis; L-isoleucine biosynthesis; L-isoleucine from 2-oxobutanoate: step 4/4.</text>
</comment>
<proteinExistence type="inferred from homology"/>
<evidence type="ECO:0000256" key="9">
    <source>
        <dbReference type="ARBA" id="ARBA00048798"/>
    </source>
</evidence>
<protein>
    <recommendedName>
        <fullName evidence="6">branched-chain-amino-acid transaminase</fullName>
        <ecNumber evidence="6">2.6.1.42</ecNumber>
    </recommendedName>
</protein>
<comment type="pathway">
    <text evidence="4">Amino-acid biosynthesis; L-leucine biosynthesis; L-leucine from 3-methyl-2-oxobutanoate: step 4/4.</text>
</comment>
<evidence type="ECO:0000256" key="2">
    <source>
        <dbReference type="ARBA" id="ARBA00004824"/>
    </source>
</evidence>
<keyword evidence="14" id="KW-1185">Reference proteome</keyword>
<evidence type="ECO:0000313" key="14">
    <source>
        <dbReference type="Proteomes" id="UP000600139"/>
    </source>
</evidence>
<keyword evidence="7 12" id="KW-0663">Pyridoxal phosphate</keyword>
<dbReference type="InterPro" id="IPR050571">
    <property type="entry name" value="Class-IV_PLP-Dep_Aminotrnsfr"/>
</dbReference>
<name>A0A934R4C0_9BACT</name>
<dbReference type="PROSITE" id="PS00770">
    <property type="entry name" value="AA_TRANSFER_CLASS_4"/>
    <property type="match status" value="1"/>
</dbReference>
<evidence type="ECO:0000256" key="3">
    <source>
        <dbReference type="ARBA" id="ARBA00004931"/>
    </source>
</evidence>
<evidence type="ECO:0000256" key="5">
    <source>
        <dbReference type="ARBA" id="ARBA00009320"/>
    </source>
</evidence>
<reference evidence="13" key="1">
    <citation type="submission" date="2021-01" db="EMBL/GenBank/DDBJ databases">
        <title>Modified the classification status of verrucomicrobia.</title>
        <authorList>
            <person name="Feng X."/>
        </authorList>
    </citation>
    <scope>NUCLEOTIDE SEQUENCE</scope>
    <source>
        <strain evidence="13">JCM 18052</strain>
    </source>
</reference>
<dbReference type="Proteomes" id="UP000600139">
    <property type="component" value="Unassembled WGS sequence"/>
</dbReference>
<comment type="catalytic activity">
    <reaction evidence="8">
        <text>L-valine + 2-oxoglutarate = 3-methyl-2-oxobutanoate + L-glutamate</text>
        <dbReference type="Rhea" id="RHEA:24813"/>
        <dbReference type="ChEBI" id="CHEBI:11851"/>
        <dbReference type="ChEBI" id="CHEBI:16810"/>
        <dbReference type="ChEBI" id="CHEBI:29985"/>
        <dbReference type="ChEBI" id="CHEBI:57762"/>
        <dbReference type="EC" id="2.6.1.42"/>
    </reaction>
</comment>
<dbReference type="PANTHER" id="PTHR42743:SF11">
    <property type="entry name" value="AMINODEOXYCHORISMATE LYASE"/>
    <property type="match status" value="1"/>
</dbReference>
<comment type="pathway">
    <text evidence="3">Amino-acid biosynthesis; L-valine biosynthesis; L-valine from pyruvate: step 4/4.</text>
</comment>
<comment type="similarity">
    <text evidence="5 11">Belongs to the class-IV pyridoxal-phosphate-dependent aminotransferase family.</text>
</comment>
<dbReference type="FunFam" id="3.20.10.10:FF:000002">
    <property type="entry name" value="D-alanine aminotransferase"/>
    <property type="match status" value="1"/>
</dbReference>
<dbReference type="Gene3D" id="3.20.10.10">
    <property type="entry name" value="D-amino Acid Aminotransferase, subunit A, domain 2"/>
    <property type="match status" value="1"/>
</dbReference>
<dbReference type="InterPro" id="IPR043132">
    <property type="entry name" value="BCAT-like_C"/>
</dbReference>
<keyword evidence="13" id="KW-0032">Aminotransferase</keyword>
<dbReference type="PANTHER" id="PTHR42743">
    <property type="entry name" value="AMINO-ACID AMINOTRANSFERASE"/>
    <property type="match status" value="1"/>
</dbReference>
<evidence type="ECO:0000256" key="12">
    <source>
        <dbReference type="RuleBase" id="RU004516"/>
    </source>
</evidence>
<dbReference type="AlphaFoldDB" id="A0A934R4C0"/>
<dbReference type="SUPFAM" id="SSF56752">
    <property type="entry name" value="D-aminoacid aminotransferase-like PLP-dependent enzymes"/>
    <property type="match status" value="1"/>
</dbReference>